<evidence type="ECO:0000313" key="4">
    <source>
        <dbReference type="Proteomes" id="UP000246171"/>
    </source>
</evidence>
<proteinExistence type="predicted"/>
<evidence type="ECO:0000256" key="1">
    <source>
        <dbReference type="SAM" id="MobiDB-lite"/>
    </source>
</evidence>
<dbReference type="VEuPathDB" id="FungiDB:BO83DRAFT_94938"/>
<keyword evidence="2" id="KW-0812">Transmembrane</keyword>
<dbReference type="RefSeq" id="XP_025385705.1">
    <property type="nucleotide sequence ID" value="XM_025537737.1"/>
</dbReference>
<protein>
    <submittedName>
        <fullName evidence="3">Uncharacterized protein</fullName>
    </submittedName>
</protein>
<dbReference type="AlphaFoldDB" id="A0A317V4J9"/>
<dbReference type="GeneID" id="37059699"/>
<evidence type="ECO:0000256" key="2">
    <source>
        <dbReference type="SAM" id="Phobius"/>
    </source>
</evidence>
<feature type="transmembrane region" description="Helical" evidence="2">
    <location>
        <begin position="51"/>
        <end position="69"/>
    </location>
</feature>
<keyword evidence="2" id="KW-0472">Membrane</keyword>
<reference evidence="3" key="1">
    <citation type="submission" date="2016-12" db="EMBL/GenBank/DDBJ databases">
        <title>The genomes of Aspergillus section Nigri reveals drivers in fungal speciation.</title>
        <authorList>
            <consortium name="DOE Joint Genome Institute"/>
            <person name="Vesth T.C."/>
            <person name="Nybo J."/>
            <person name="Theobald S."/>
            <person name="Brandl J."/>
            <person name="Frisvad J.C."/>
            <person name="Nielsen K.F."/>
            <person name="Lyhne E.K."/>
            <person name="Kogle M.E."/>
            <person name="Kuo A."/>
            <person name="Riley R."/>
            <person name="Clum A."/>
            <person name="Nolan M."/>
            <person name="Lipzen A."/>
            <person name="Salamov A."/>
            <person name="Henrissat B."/>
            <person name="Wiebenga A."/>
            <person name="De vries R.P."/>
            <person name="Grigoriev I.V."/>
            <person name="Mortensen U.H."/>
            <person name="Andersen M.R."/>
            <person name="Baker S.E."/>
        </authorList>
    </citation>
    <scope>NUCLEOTIDE SEQUENCE</scope>
    <source>
        <strain evidence="3">CBS 122712</strain>
    </source>
</reference>
<dbReference type="EMBL" id="MSFU01000021">
    <property type="protein sequence ID" value="PWY67767.1"/>
    <property type="molecule type" value="Genomic_DNA"/>
</dbReference>
<evidence type="ECO:0000313" key="3">
    <source>
        <dbReference type="EMBL" id="PWY67767.1"/>
    </source>
</evidence>
<sequence>MKTKKISRYRPKDGGLKRWDDLRMVLINRCVTEEPQAGCCMQWKRQKKWRIRRWSGARLFFFFKLVSYYSCPPLTMHSRDSGVNRAASSAFGGRSRRGKGTERERDETIPDKNRDKRQMRQAARRRYELGKR</sequence>
<feature type="compositionally biased region" description="Basic and acidic residues" evidence="1">
    <location>
        <begin position="99"/>
        <end position="118"/>
    </location>
</feature>
<name>A0A317V4J9_ASPEC</name>
<comment type="caution">
    <text evidence="3">The sequence shown here is derived from an EMBL/GenBank/DDBJ whole genome shotgun (WGS) entry which is preliminary data.</text>
</comment>
<accession>A0A317V4J9</accession>
<keyword evidence="4" id="KW-1185">Reference proteome</keyword>
<keyword evidence="2" id="KW-1133">Transmembrane helix</keyword>
<gene>
    <name evidence="3" type="ORF">BO83DRAFT_94938</name>
</gene>
<organism evidence="3 4">
    <name type="scientific">Aspergillus eucalypticola (strain CBS 122712 / IBT 29274)</name>
    <dbReference type="NCBI Taxonomy" id="1448314"/>
    <lineage>
        <taxon>Eukaryota</taxon>
        <taxon>Fungi</taxon>
        <taxon>Dikarya</taxon>
        <taxon>Ascomycota</taxon>
        <taxon>Pezizomycotina</taxon>
        <taxon>Eurotiomycetes</taxon>
        <taxon>Eurotiomycetidae</taxon>
        <taxon>Eurotiales</taxon>
        <taxon>Aspergillaceae</taxon>
        <taxon>Aspergillus</taxon>
        <taxon>Aspergillus subgen. Circumdati</taxon>
    </lineage>
</organism>
<dbReference type="Proteomes" id="UP000246171">
    <property type="component" value="Unassembled WGS sequence"/>
</dbReference>
<feature type="region of interest" description="Disordered" evidence="1">
    <location>
        <begin position="75"/>
        <end position="132"/>
    </location>
</feature>